<accession>A0A502DXJ8</accession>
<dbReference type="Gene3D" id="3.40.50.1820">
    <property type="entry name" value="alpha/beta hydrolase"/>
    <property type="match status" value="1"/>
</dbReference>
<dbReference type="InterPro" id="IPR050300">
    <property type="entry name" value="GDXG_lipolytic_enzyme"/>
</dbReference>
<evidence type="ECO:0000256" key="1">
    <source>
        <dbReference type="ARBA" id="ARBA00022801"/>
    </source>
</evidence>
<dbReference type="Pfam" id="PF07859">
    <property type="entry name" value="Abhydrolase_3"/>
    <property type="match status" value="1"/>
</dbReference>
<organism evidence="3 4">
    <name type="scientific">Variovorax guangxiensis</name>
    <dbReference type="NCBI Taxonomy" id="1775474"/>
    <lineage>
        <taxon>Bacteria</taxon>
        <taxon>Pseudomonadati</taxon>
        <taxon>Pseudomonadota</taxon>
        <taxon>Betaproteobacteria</taxon>
        <taxon>Burkholderiales</taxon>
        <taxon>Comamonadaceae</taxon>
        <taxon>Variovorax</taxon>
    </lineage>
</organism>
<evidence type="ECO:0000259" key="2">
    <source>
        <dbReference type="Pfam" id="PF07859"/>
    </source>
</evidence>
<evidence type="ECO:0000313" key="3">
    <source>
        <dbReference type="EMBL" id="TPG29011.1"/>
    </source>
</evidence>
<dbReference type="OrthoDB" id="9771666at2"/>
<dbReference type="GO" id="GO:0016787">
    <property type="term" value="F:hydrolase activity"/>
    <property type="evidence" value="ECO:0007669"/>
    <property type="project" value="UniProtKB-KW"/>
</dbReference>
<gene>
    <name evidence="3" type="ORF">EAH82_09575</name>
</gene>
<dbReference type="AlphaFoldDB" id="A0A502DXJ8"/>
<name>A0A502DXJ8_9BURK</name>
<proteinExistence type="predicted"/>
<reference evidence="3 4" key="1">
    <citation type="journal article" date="2019" name="Environ. Microbiol.">
        <title>Species interactions and distinct microbial communities in high Arctic permafrost affected cryosols are associated with the CH4 and CO2 gas fluxes.</title>
        <authorList>
            <person name="Altshuler I."/>
            <person name="Hamel J."/>
            <person name="Turney S."/>
            <person name="Magnuson E."/>
            <person name="Levesque R."/>
            <person name="Greer C."/>
            <person name="Whyte L.G."/>
        </authorList>
    </citation>
    <scope>NUCLEOTIDE SEQUENCE [LARGE SCALE GENOMIC DNA]</scope>
    <source>
        <strain evidence="3 4">S06.C</strain>
    </source>
</reference>
<dbReference type="SUPFAM" id="SSF53474">
    <property type="entry name" value="alpha/beta-Hydrolases"/>
    <property type="match status" value="1"/>
</dbReference>
<dbReference type="Proteomes" id="UP000319212">
    <property type="component" value="Unassembled WGS sequence"/>
</dbReference>
<protein>
    <submittedName>
        <fullName evidence="3">Alpha/beta hydrolase</fullName>
    </submittedName>
</protein>
<dbReference type="InterPro" id="IPR029058">
    <property type="entry name" value="AB_hydrolase_fold"/>
</dbReference>
<dbReference type="PANTHER" id="PTHR48081:SF9">
    <property type="entry name" value="CARBOXYLESTERASE"/>
    <property type="match status" value="1"/>
</dbReference>
<sequence length="316" mass="33684">MSIPFLVRQRRGLLVAATAFGALALAACSPIKLLDRLTPSDTYAAETGIDYGSAPRQQLDVYRPLPGTLPAEGARPLIVFFYGGTWTHGDRASFRFVGEALASRGAVVVIPDYRLSPQVTYPVFVQDSARAMKWGLDNAARLGADPKQVYVMGHSSGGYNAAMLALDPRWLGAVGASPKQLAGWIGLAGAYDFLPMGDPDAQRAFNWPNTPRDSQPIAHASAASPRALLMAASKDTLVDPVRNTGQMASKLRAAGVEVETREFDNLSHVTLIGAVAKPIRWIGGPVLPPVLDFVGLSADAEKSAQRPSIQSLNHSP</sequence>
<comment type="caution">
    <text evidence="3">The sequence shown here is derived from an EMBL/GenBank/DDBJ whole genome shotgun (WGS) entry which is preliminary data.</text>
</comment>
<dbReference type="PANTHER" id="PTHR48081">
    <property type="entry name" value="AB HYDROLASE SUPERFAMILY PROTEIN C4A8.06C"/>
    <property type="match status" value="1"/>
</dbReference>
<evidence type="ECO:0000313" key="4">
    <source>
        <dbReference type="Proteomes" id="UP000319212"/>
    </source>
</evidence>
<dbReference type="EMBL" id="RCZI01000002">
    <property type="protein sequence ID" value="TPG29011.1"/>
    <property type="molecule type" value="Genomic_DNA"/>
</dbReference>
<dbReference type="InterPro" id="IPR013094">
    <property type="entry name" value="AB_hydrolase_3"/>
</dbReference>
<feature type="domain" description="Alpha/beta hydrolase fold-3" evidence="2">
    <location>
        <begin position="78"/>
        <end position="270"/>
    </location>
</feature>
<keyword evidence="1 3" id="KW-0378">Hydrolase</keyword>